<feature type="transmembrane region" description="Helical" evidence="1">
    <location>
        <begin position="148"/>
        <end position="164"/>
    </location>
</feature>
<name>A0A5B8S3A2_9SPHN</name>
<evidence type="ECO:0000256" key="1">
    <source>
        <dbReference type="SAM" id="Phobius"/>
    </source>
</evidence>
<dbReference type="KEGG" id="ngf:FRF71_05400"/>
<dbReference type="EMBL" id="CP042345">
    <property type="protein sequence ID" value="QEA15614.1"/>
    <property type="molecule type" value="Genomic_DNA"/>
</dbReference>
<evidence type="ECO:0008006" key="4">
    <source>
        <dbReference type="Google" id="ProtNLM"/>
    </source>
</evidence>
<accession>A0A5B8S3A2</accession>
<dbReference type="RefSeq" id="WP_147089592.1">
    <property type="nucleotide sequence ID" value="NZ_BAABJD010000001.1"/>
</dbReference>
<feature type="transmembrane region" description="Helical" evidence="1">
    <location>
        <begin position="80"/>
        <end position="102"/>
    </location>
</feature>
<feature type="transmembrane region" description="Helical" evidence="1">
    <location>
        <begin position="12"/>
        <end position="34"/>
    </location>
</feature>
<keyword evidence="3" id="KW-1185">Reference proteome</keyword>
<keyword evidence="1" id="KW-1133">Transmembrane helix</keyword>
<keyword evidence="1" id="KW-0472">Membrane</keyword>
<feature type="transmembrane region" description="Helical" evidence="1">
    <location>
        <begin position="176"/>
        <end position="192"/>
    </location>
</feature>
<dbReference type="AlphaFoldDB" id="A0A5B8S3A2"/>
<sequence length="241" mass="26611">MANPWLRDRATLFYTGFGLAGIVVVGFGFGVTYAAPMVRGTFSAPWYIHLHGASAFAWVLSFIAQALLVRKQRTSIHRQIGQAALPLSLVVWTSGIATAVWAAKRDIVEIGTAATSALSGTATGLGLFVLLVAAAIAARRQADWHKRLVMLATIQLLWPAFFRLRHWFPAVPNPDIWFALVLAYSPILVAAGRDKLRYGAVHPVWLIVAPALVFEQVLEVMFFDRGIQRAFGQWLFTILVR</sequence>
<proteinExistence type="predicted"/>
<evidence type="ECO:0000313" key="2">
    <source>
        <dbReference type="EMBL" id="QEA15614.1"/>
    </source>
</evidence>
<organism evidence="2 3">
    <name type="scientific">Novosphingobium ginsenosidimutans</name>
    <dbReference type="NCBI Taxonomy" id="1176536"/>
    <lineage>
        <taxon>Bacteria</taxon>
        <taxon>Pseudomonadati</taxon>
        <taxon>Pseudomonadota</taxon>
        <taxon>Alphaproteobacteria</taxon>
        <taxon>Sphingomonadales</taxon>
        <taxon>Sphingomonadaceae</taxon>
        <taxon>Novosphingobium</taxon>
    </lineage>
</organism>
<reference evidence="2 3" key="1">
    <citation type="journal article" date="2013" name="J. Microbiol. Biotechnol.">
        <title>Novosphingobium ginsenosidimutans sp. nov., with the ability to convert ginsenoside.</title>
        <authorList>
            <person name="Kim J.K."/>
            <person name="He D."/>
            <person name="Liu Q.M."/>
            <person name="Park H.Y."/>
            <person name="Jung M.S."/>
            <person name="Yoon M.H."/>
            <person name="Kim S.C."/>
            <person name="Im W.T."/>
        </authorList>
    </citation>
    <scope>NUCLEOTIDE SEQUENCE [LARGE SCALE GENOMIC DNA]</scope>
    <source>
        <strain evidence="2 3">FW-6</strain>
    </source>
</reference>
<feature type="transmembrane region" description="Helical" evidence="1">
    <location>
        <begin position="46"/>
        <end position="68"/>
    </location>
</feature>
<feature type="transmembrane region" description="Helical" evidence="1">
    <location>
        <begin position="114"/>
        <end position="136"/>
    </location>
</feature>
<keyword evidence="1" id="KW-0812">Transmembrane</keyword>
<protein>
    <recommendedName>
        <fullName evidence="4">DUF2306 domain-containing protein</fullName>
    </recommendedName>
</protein>
<dbReference type="Proteomes" id="UP000321172">
    <property type="component" value="Chromosome"/>
</dbReference>
<gene>
    <name evidence="2" type="ORF">FRF71_05400</name>
</gene>
<evidence type="ECO:0000313" key="3">
    <source>
        <dbReference type="Proteomes" id="UP000321172"/>
    </source>
</evidence>
<dbReference type="OrthoDB" id="648493at2"/>